<sequence>MTVCADTLCKRYVPIGASREQNTIYEQICHDGCGISGGPLEVTNNEQFRGCAAKDNNGTCKHCRHDYRVHMHMTYTVSVVEKEFL</sequence>
<dbReference type="EMBL" id="CACRXK020008664">
    <property type="protein sequence ID" value="CAB4015305.1"/>
    <property type="molecule type" value="Genomic_DNA"/>
</dbReference>
<organism evidence="2 3">
    <name type="scientific">Paramuricea clavata</name>
    <name type="common">Red gorgonian</name>
    <name type="synonym">Violescent sea-whip</name>
    <dbReference type="NCBI Taxonomy" id="317549"/>
    <lineage>
        <taxon>Eukaryota</taxon>
        <taxon>Metazoa</taxon>
        <taxon>Cnidaria</taxon>
        <taxon>Anthozoa</taxon>
        <taxon>Octocorallia</taxon>
        <taxon>Malacalcyonacea</taxon>
        <taxon>Plexauridae</taxon>
        <taxon>Paramuricea</taxon>
    </lineage>
</organism>
<evidence type="ECO:0000313" key="3">
    <source>
        <dbReference type="Proteomes" id="UP001152795"/>
    </source>
</evidence>
<comment type="caution">
    <text evidence="2">The sequence shown here is derived from an EMBL/GenBank/DDBJ whole genome shotgun (WGS) entry which is preliminary data.</text>
</comment>
<proteinExistence type="predicted"/>
<accession>A0A6S7I8X5</accession>
<reference evidence="2" key="1">
    <citation type="submission" date="2020-04" db="EMBL/GenBank/DDBJ databases">
        <authorList>
            <person name="Alioto T."/>
            <person name="Alioto T."/>
            <person name="Gomez Garrido J."/>
        </authorList>
    </citation>
    <scope>NUCLEOTIDE SEQUENCE</scope>
    <source>
        <strain evidence="2">A484AB</strain>
    </source>
</reference>
<gene>
    <name evidence="2" type="ORF">PACLA_8A038315</name>
</gene>
<dbReference type="OrthoDB" id="2386367at2759"/>
<keyword evidence="3" id="KW-1185">Reference proteome</keyword>
<dbReference type="Proteomes" id="UP001152795">
    <property type="component" value="Unassembled WGS sequence"/>
</dbReference>
<feature type="domain" description="DUF8206" evidence="1">
    <location>
        <begin position="2"/>
        <end position="75"/>
    </location>
</feature>
<dbReference type="AlphaFoldDB" id="A0A6S7I8X5"/>
<evidence type="ECO:0000313" key="2">
    <source>
        <dbReference type="EMBL" id="CAB4015305.1"/>
    </source>
</evidence>
<dbReference type="InterPro" id="IPR058519">
    <property type="entry name" value="DUF8206"/>
</dbReference>
<name>A0A6S7I8X5_PARCT</name>
<protein>
    <recommendedName>
        <fullName evidence="1">DUF8206 domain-containing protein</fullName>
    </recommendedName>
</protein>
<dbReference type="Pfam" id="PF26633">
    <property type="entry name" value="DUF8206"/>
    <property type="match status" value="1"/>
</dbReference>
<evidence type="ECO:0000259" key="1">
    <source>
        <dbReference type="Pfam" id="PF26633"/>
    </source>
</evidence>